<dbReference type="OrthoDB" id="5653090at2"/>
<reference evidence="2 3" key="1">
    <citation type="submission" date="2015-11" db="EMBL/GenBank/DDBJ databases">
        <title>Genomic analysis of 38 Legionella species identifies large and diverse effector repertoires.</title>
        <authorList>
            <person name="Burstein D."/>
            <person name="Amaro F."/>
            <person name="Zusman T."/>
            <person name="Lifshitz Z."/>
            <person name="Cohen O."/>
            <person name="Gilbert J.A."/>
            <person name="Pupko T."/>
            <person name="Shuman H.A."/>
            <person name="Segal G."/>
        </authorList>
    </citation>
    <scope>NUCLEOTIDE SEQUENCE [LARGE SCALE GENOMIC DNA]</scope>
    <source>
        <strain evidence="2 3">WIGA</strain>
    </source>
</reference>
<evidence type="ECO:0000313" key="2">
    <source>
        <dbReference type="EMBL" id="KTC69708.1"/>
    </source>
</evidence>
<comment type="caution">
    <text evidence="2">The sequence shown here is derived from an EMBL/GenBank/DDBJ whole genome shotgun (WGS) entry which is preliminary data.</text>
</comment>
<dbReference type="EMBL" id="LNXU01000045">
    <property type="protein sequence ID" value="KTC69708.1"/>
    <property type="molecule type" value="Genomic_DNA"/>
</dbReference>
<feature type="region of interest" description="Disordered" evidence="1">
    <location>
        <begin position="69"/>
        <end position="92"/>
    </location>
</feature>
<accession>A0A0W0RFC9</accession>
<dbReference type="RefSeq" id="WP_058460763.1">
    <property type="nucleotide sequence ID" value="NZ_CAAAIY010000043.1"/>
</dbReference>
<name>A0A0W0RFC9_LEGBO</name>
<evidence type="ECO:0000256" key="1">
    <source>
        <dbReference type="SAM" id="MobiDB-lite"/>
    </source>
</evidence>
<dbReference type="STRING" id="447.Lboz_3224"/>
<keyword evidence="3" id="KW-1185">Reference proteome</keyword>
<dbReference type="AlphaFoldDB" id="A0A0W0RFC9"/>
<gene>
    <name evidence="2" type="ORF">Lboz_3224</name>
</gene>
<organism evidence="2 3">
    <name type="scientific">Legionella bozemanae</name>
    <name type="common">Fluoribacter bozemanae</name>
    <dbReference type="NCBI Taxonomy" id="447"/>
    <lineage>
        <taxon>Bacteria</taxon>
        <taxon>Pseudomonadati</taxon>
        <taxon>Pseudomonadota</taxon>
        <taxon>Gammaproteobacteria</taxon>
        <taxon>Legionellales</taxon>
        <taxon>Legionellaceae</taxon>
        <taxon>Legionella</taxon>
    </lineage>
</organism>
<evidence type="ECO:0000313" key="3">
    <source>
        <dbReference type="Proteomes" id="UP000054695"/>
    </source>
</evidence>
<proteinExistence type="predicted"/>
<dbReference type="PATRIC" id="fig|447.4.peg.3445"/>
<protein>
    <submittedName>
        <fullName evidence="2">Uncharacterized protein</fullName>
    </submittedName>
</protein>
<sequence length="250" mass="28935">MGKKNKQTHAIEEGDNFGIPKGLVAQRREELLAAKERSRLRAASLNTIPFNTTPINALPFSKASLTHLTKSRPRIEHRNPSQRKSNSLSHDFFKKNEQKSCESTDIGLTKDWLNVLKTTIGKAQTAYKKYYELGINTRQPNGWLSWLRHGPDGQKKADSIKTKAEASQSIDIVLQQLEQFFEDPDTRYENHSFASYLFVEFNRLLQGNKYKAKLQEETIYDKNDWYKIVEQLRPLMTEEEYGHSSNELKL</sequence>
<dbReference type="Proteomes" id="UP000054695">
    <property type="component" value="Unassembled WGS sequence"/>
</dbReference>